<keyword evidence="2 9" id="KW-0812">Transmembrane</keyword>
<dbReference type="GO" id="GO:0038039">
    <property type="term" value="C:G protein-coupled receptor heterodimeric complex"/>
    <property type="evidence" value="ECO:0007669"/>
    <property type="project" value="TreeGrafter"/>
</dbReference>
<evidence type="ECO:0000256" key="4">
    <source>
        <dbReference type="ARBA" id="ARBA00023040"/>
    </source>
</evidence>
<keyword evidence="5 9" id="KW-0472">Membrane</keyword>
<evidence type="ECO:0000256" key="2">
    <source>
        <dbReference type="ARBA" id="ARBA00022692"/>
    </source>
</evidence>
<keyword evidence="3 9" id="KW-1133">Transmembrane helix</keyword>
<feature type="transmembrane region" description="Helical" evidence="9">
    <location>
        <begin position="350"/>
        <end position="373"/>
    </location>
</feature>
<dbReference type="AlphaFoldDB" id="A0A7S2RGD5"/>
<dbReference type="PANTHER" id="PTHR10519">
    <property type="entry name" value="GABA-B RECEPTOR"/>
    <property type="match status" value="1"/>
</dbReference>
<feature type="transmembrane region" description="Helical" evidence="9">
    <location>
        <begin position="192"/>
        <end position="213"/>
    </location>
</feature>
<protein>
    <recommendedName>
        <fullName evidence="10">G-protein coupled receptors family 3 profile domain-containing protein</fullName>
    </recommendedName>
</protein>
<evidence type="ECO:0000256" key="5">
    <source>
        <dbReference type="ARBA" id="ARBA00023136"/>
    </source>
</evidence>
<keyword evidence="6" id="KW-0675">Receptor</keyword>
<accession>A0A7S2RGD5</accession>
<name>A0A7S2RGD5_9STRA</name>
<keyword evidence="8" id="KW-0807">Transducer</keyword>
<dbReference type="Pfam" id="PF00003">
    <property type="entry name" value="7tm_3"/>
    <property type="match status" value="1"/>
</dbReference>
<evidence type="ECO:0000256" key="6">
    <source>
        <dbReference type="ARBA" id="ARBA00023170"/>
    </source>
</evidence>
<dbReference type="PROSITE" id="PS50259">
    <property type="entry name" value="G_PROTEIN_RECEP_F3_4"/>
    <property type="match status" value="1"/>
</dbReference>
<dbReference type="GO" id="GO:0004965">
    <property type="term" value="F:G protein-coupled GABA receptor activity"/>
    <property type="evidence" value="ECO:0007669"/>
    <property type="project" value="InterPro"/>
</dbReference>
<sequence length="481" mass="54326">MYDAVAASCRSLCKNIGSEQNAFRGSTDSRAIYDSILGDVFNGVSGRFQLDAKTGSRSENSTLFIASAFTYAKNNATILIRNVAEWRAHQWVVSDDFPKVPPSVSFTENFNYISSSLKITSLVLASLLVLGTIFLMVWTWRKRRTRIIARAQWTLLEVFLLGIALASLSTLFIGVKDARSVSHGVKSFSCMAFYWCWPIGMSLTFGALVMKLWRIWRIFDNKSMKRIRITNKDLYKMLAAIVSVDLIILIVWSIVAPLKYERVVISRDAFGNPISSYGTCQGKNAVVYEALIVIYQGILFLTGVIICFKVRKADGEYQESKYIMISIVSQCQLYILGVPVFFVFSDEDTTAKFLVLFFVIWLTNILLILVIYVPKYIAMKTNLNHAGSFEQQSKNTQFSMETMKARPQHFYSSAVPRTGTSKLQPAQSSAIRYEKLDVGCQTSINESNFLLREDDGDQEAEEDVTTIYEDDDENNGQLLQV</sequence>
<evidence type="ECO:0000256" key="7">
    <source>
        <dbReference type="ARBA" id="ARBA00023180"/>
    </source>
</evidence>
<dbReference type="InterPro" id="IPR002455">
    <property type="entry name" value="GPCR3_GABA-B"/>
</dbReference>
<evidence type="ECO:0000313" key="11">
    <source>
        <dbReference type="EMBL" id="CAD9670277.1"/>
    </source>
</evidence>
<dbReference type="InterPro" id="IPR000337">
    <property type="entry name" value="GPCR_3"/>
</dbReference>
<keyword evidence="7" id="KW-0325">Glycoprotein</keyword>
<proteinExistence type="predicted"/>
<dbReference type="CDD" id="cd15047">
    <property type="entry name" value="7tmC_GABA-B-like"/>
    <property type="match status" value="1"/>
</dbReference>
<dbReference type="PRINTS" id="PR01176">
    <property type="entry name" value="GABABRECEPTR"/>
</dbReference>
<feature type="transmembrane region" description="Helical" evidence="9">
    <location>
        <begin position="322"/>
        <end position="344"/>
    </location>
</feature>
<gene>
    <name evidence="11" type="ORF">QSP1433_LOCUS3116</name>
</gene>
<evidence type="ECO:0000256" key="1">
    <source>
        <dbReference type="ARBA" id="ARBA00004141"/>
    </source>
</evidence>
<evidence type="ECO:0000256" key="9">
    <source>
        <dbReference type="SAM" id="Phobius"/>
    </source>
</evidence>
<feature type="transmembrane region" description="Helical" evidence="9">
    <location>
        <begin position="119"/>
        <end position="141"/>
    </location>
</feature>
<dbReference type="PRINTS" id="PR00248">
    <property type="entry name" value="GPCRMGR"/>
</dbReference>
<comment type="subcellular location">
    <subcellularLocation>
        <location evidence="1">Membrane</location>
        <topology evidence="1">Multi-pass membrane protein</topology>
    </subcellularLocation>
</comment>
<feature type="transmembrane region" description="Helical" evidence="9">
    <location>
        <begin position="292"/>
        <end position="310"/>
    </location>
</feature>
<feature type="transmembrane region" description="Helical" evidence="9">
    <location>
        <begin position="234"/>
        <end position="255"/>
    </location>
</feature>
<feature type="transmembrane region" description="Helical" evidence="9">
    <location>
        <begin position="153"/>
        <end position="172"/>
    </location>
</feature>
<evidence type="ECO:0000259" key="10">
    <source>
        <dbReference type="PROSITE" id="PS50259"/>
    </source>
</evidence>
<keyword evidence="4" id="KW-0297">G-protein coupled receptor</keyword>
<dbReference type="InterPro" id="IPR017978">
    <property type="entry name" value="GPCR_3_C"/>
</dbReference>
<dbReference type="PANTHER" id="PTHR10519:SF20">
    <property type="entry name" value="G-PROTEIN COUPLED RECEPTOR 156-RELATED"/>
    <property type="match status" value="1"/>
</dbReference>
<evidence type="ECO:0000256" key="3">
    <source>
        <dbReference type="ARBA" id="ARBA00022989"/>
    </source>
</evidence>
<evidence type="ECO:0000256" key="8">
    <source>
        <dbReference type="ARBA" id="ARBA00023224"/>
    </source>
</evidence>
<dbReference type="EMBL" id="HBHK01005297">
    <property type="protein sequence ID" value="CAD9670277.1"/>
    <property type="molecule type" value="Transcribed_RNA"/>
</dbReference>
<feature type="domain" description="G-protein coupled receptors family 3 profile" evidence="10">
    <location>
        <begin position="189"/>
        <end position="375"/>
    </location>
</feature>
<reference evidence="11" key="1">
    <citation type="submission" date="2021-01" db="EMBL/GenBank/DDBJ databases">
        <authorList>
            <person name="Corre E."/>
            <person name="Pelletier E."/>
            <person name="Niang G."/>
            <person name="Scheremetjew M."/>
            <person name="Finn R."/>
            <person name="Kale V."/>
            <person name="Holt S."/>
            <person name="Cochrane G."/>
            <person name="Meng A."/>
            <person name="Brown T."/>
            <person name="Cohen L."/>
        </authorList>
    </citation>
    <scope>NUCLEOTIDE SEQUENCE</scope>
    <source>
        <strain evidence="11">NY070348D</strain>
    </source>
</reference>
<organism evidence="11">
    <name type="scientific">Mucochytrium quahogii</name>
    <dbReference type="NCBI Taxonomy" id="96639"/>
    <lineage>
        <taxon>Eukaryota</taxon>
        <taxon>Sar</taxon>
        <taxon>Stramenopiles</taxon>
        <taxon>Bigyra</taxon>
        <taxon>Labyrinthulomycetes</taxon>
        <taxon>Thraustochytrida</taxon>
        <taxon>Thraustochytriidae</taxon>
        <taxon>Mucochytrium</taxon>
    </lineage>
</organism>